<comment type="caution">
    <text evidence="1">The sequence shown here is derived from an EMBL/GenBank/DDBJ whole genome shotgun (WGS) entry which is preliminary data.</text>
</comment>
<evidence type="ECO:0000313" key="1">
    <source>
        <dbReference type="EMBL" id="GIM94389.1"/>
    </source>
</evidence>
<protein>
    <submittedName>
        <fullName evidence="1">Uncharacterized protein</fullName>
    </submittedName>
</protein>
<reference evidence="1 2" key="1">
    <citation type="submission" date="2021-03" db="EMBL/GenBank/DDBJ databases">
        <title>Whole genome shotgun sequence of Actinoplanes toevensis NBRC 105298.</title>
        <authorList>
            <person name="Komaki H."/>
            <person name="Tamura T."/>
        </authorList>
    </citation>
    <scope>NUCLEOTIDE SEQUENCE [LARGE SCALE GENOMIC DNA]</scope>
    <source>
        <strain evidence="1 2">NBRC 105298</strain>
    </source>
</reference>
<name>A0A919TE91_9ACTN</name>
<sequence length="58" mass="6484">MSSDLITWLRARHEADPLRLTTLASERAGMGRPDDRVIKRIAMDQVSTFAAQKQVICG</sequence>
<dbReference type="Proteomes" id="UP000677082">
    <property type="component" value="Unassembled WGS sequence"/>
</dbReference>
<dbReference type="RefSeq" id="WP_213010178.1">
    <property type="nucleotide sequence ID" value="NZ_BOQN01000081.1"/>
</dbReference>
<organism evidence="1 2">
    <name type="scientific">Paractinoplanes toevensis</name>
    <dbReference type="NCBI Taxonomy" id="571911"/>
    <lineage>
        <taxon>Bacteria</taxon>
        <taxon>Bacillati</taxon>
        <taxon>Actinomycetota</taxon>
        <taxon>Actinomycetes</taxon>
        <taxon>Micromonosporales</taxon>
        <taxon>Micromonosporaceae</taxon>
        <taxon>Paractinoplanes</taxon>
    </lineage>
</organism>
<dbReference type="AlphaFoldDB" id="A0A919TE91"/>
<gene>
    <name evidence="1" type="ORF">Ato02nite_061820</name>
</gene>
<proteinExistence type="predicted"/>
<dbReference type="EMBL" id="BOQN01000081">
    <property type="protein sequence ID" value="GIM94389.1"/>
    <property type="molecule type" value="Genomic_DNA"/>
</dbReference>
<accession>A0A919TE91</accession>
<keyword evidence="2" id="KW-1185">Reference proteome</keyword>
<evidence type="ECO:0000313" key="2">
    <source>
        <dbReference type="Proteomes" id="UP000677082"/>
    </source>
</evidence>